<keyword evidence="1" id="KW-0175">Coiled coil</keyword>
<accession>A0ABX8Z0U8</accession>
<proteinExistence type="predicted"/>
<organism evidence="2 3">
    <name type="scientific">Candidatus Rhabdochlamydia porcellionis</name>
    <dbReference type="NCBI Taxonomy" id="225148"/>
    <lineage>
        <taxon>Bacteria</taxon>
        <taxon>Pseudomonadati</taxon>
        <taxon>Chlamydiota</taxon>
        <taxon>Chlamydiia</taxon>
        <taxon>Parachlamydiales</taxon>
        <taxon>Candidatus Rhabdochlamydiaceae</taxon>
        <taxon>Candidatus Rhabdochlamydia</taxon>
    </lineage>
</organism>
<protein>
    <submittedName>
        <fullName evidence="2">Uncharacterized protein</fullName>
    </submittedName>
</protein>
<keyword evidence="3" id="KW-1185">Reference proteome</keyword>
<evidence type="ECO:0000313" key="2">
    <source>
        <dbReference type="EMBL" id="QZA58508.1"/>
    </source>
</evidence>
<reference evidence="2 3" key="1">
    <citation type="submission" date="2020-01" db="EMBL/GenBank/DDBJ databases">
        <authorList>
            <person name="Sixt B."/>
            <person name="Schulz F."/>
            <person name="Kostanjsek R."/>
            <person name="Koestlbacher S."/>
            <person name="Collingro A."/>
            <person name="Toenshoff E."/>
            <person name="Horn M."/>
        </authorList>
    </citation>
    <scope>NUCLEOTIDE SEQUENCE [LARGE SCALE GENOMIC DNA]</scope>
    <source>
        <strain evidence="2 3">15C</strain>
    </source>
</reference>
<evidence type="ECO:0000256" key="1">
    <source>
        <dbReference type="SAM" id="Coils"/>
    </source>
</evidence>
<sequence length="122" mass="14777">MEKTFEQNQWKQSEKQMLERLFKRVKDLINDNKEKTLMLLSKDDQKSLEQLHIVLFEKENRRKELKEQLEQYRKLLGGSGLDFEKTIMYRDLMETDKSVLEKINNSIIDIKKKIKKIAEMEI</sequence>
<gene>
    <name evidence="2" type="ORF">RHAB15C_0000382</name>
</gene>
<feature type="coiled-coil region" evidence="1">
    <location>
        <begin position="11"/>
        <end position="75"/>
    </location>
</feature>
<dbReference type="Proteomes" id="UP000822862">
    <property type="component" value="Chromosome"/>
</dbReference>
<name>A0ABX8Z0U8_9BACT</name>
<reference evidence="2 3" key="2">
    <citation type="submission" date="2021-05" db="EMBL/GenBank/DDBJ databases">
        <title>Ecology and evolution of chlamydial symbionts of arthropods.</title>
        <authorList>
            <person name="Halter T."/>
            <person name="Sixt B.S."/>
            <person name="Toenshoff E.R."/>
            <person name="Koestlbacher S."/>
            <person name="Schulz F."/>
            <person name="Kostanjsek R."/>
            <person name="Collingro A."/>
            <person name="Hendrickx F."/>
            <person name="Horn M."/>
        </authorList>
    </citation>
    <scope>NUCLEOTIDE SEQUENCE [LARGE SCALE GENOMIC DNA]</scope>
    <source>
        <strain evidence="2 3">15C</strain>
    </source>
</reference>
<evidence type="ECO:0000313" key="3">
    <source>
        <dbReference type="Proteomes" id="UP000822862"/>
    </source>
</evidence>
<dbReference type="RefSeq" id="WP_220716065.1">
    <property type="nucleotide sequence ID" value="NZ_CP075585.1"/>
</dbReference>
<dbReference type="EMBL" id="CP075585">
    <property type="protein sequence ID" value="QZA58508.1"/>
    <property type="molecule type" value="Genomic_DNA"/>
</dbReference>